<organism evidence="1 2">
    <name type="scientific">Burkholderia multivorans CGD2</name>
    <dbReference type="NCBI Taxonomy" id="513052"/>
    <lineage>
        <taxon>Bacteria</taxon>
        <taxon>Pseudomonadati</taxon>
        <taxon>Pseudomonadota</taxon>
        <taxon>Betaproteobacteria</taxon>
        <taxon>Burkholderiales</taxon>
        <taxon>Burkholderiaceae</taxon>
        <taxon>Burkholderia</taxon>
        <taxon>Burkholderia cepacia complex</taxon>
    </lineage>
</organism>
<proteinExistence type="predicted"/>
<evidence type="ECO:0000313" key="1">
    <source>
        <dbReference type="EMBL" id="EEE07839.1"/>
    </source>
</evidence>
<dbReference type="AlphaFoldDB" id="B9BMH9"/>
<dbReference type="Proteomes" id="UP000004535">
    <property type="component" value="Unassembled WGS sequence"/>
</dbReference>
<sequence>MARYAEHCFGSRIYDGALNNLIAFELIFRLIRLFITDC</sequence>
<dbReference type="EMBL" id="ACFC01000003">
    <property type="protein sequence ID" value="EEE07839.1"/>
    <property type="molecule type" value="Genomic_DNA"/>
</dbReference>
<comment type="caution">
    <text evidence="1">The sequence shown here is derived from an EMBL/GenBank/DDBJ whole genome shotgun (WGS) entry which is preliminary data.</text>
</comment>
<evidence type="ECO:0000313" key="2">
    <source>
        <dbReference type="Proteomes" id="UP000004535"/>
    </source>
</evidence>
<accession>B9BMH9</accession>
<gene>
    <name evidence="1" type="ORF">BURMUCGD2_2048</name>
</gene>
<name>B9BMH9_9BURK</name>
<reference evidence="1 2" key="1">
    <citation type="journal article" date="2012" name="J. Bacteriol.">
        <title>Draft Genome Sequence Determination for Cystic Fibrosis and Chronic Granulomatous Disease Burkholderia multivorans Isolates.</title>
        <authorList>
            <person name="Varga J.J."/>
            <person name="Losada L."/>
            <person name="Zelazny A.M."/>
            <person name="Brinkac L."/>
            <person name="Harkins D."/>
            <person name="Radune D."/>
            <person name="Hostetler J."/>
            <person name="Sampaio E.P."/>
            <person name="Ronning C.M."/>
            <person name="Nierman W.C."/>
            <person name="Greenberg D.E."/>
            <person name="Holland S.M."/>
            <person name="Goldberg J.B."/>
        </authorList>
    </citation>
    <scope>NUCLEOTIDE SEQUENCE [LARGE SCALE GENOMIC DNA]</scope>
    <source>
        <strain evidence="1 2">CGD2</strain>
    </source>
</reference>
<protein>
    <submittedName>
        <fullName evidence="1">Uncharacterized protein</fullName>
    </submittedName>
</protein>